<reference evidence="1 2" key="1">
    <citation type="journal article" date="2017" name="Genome Biol. Evol.">
        <title>Population Structure and Local Adaptation of MAC Lung Disease Agent Mycobacterium avium subsp. hominissuis.</title>
        <authorList>
            <person name="Yano H."/>
            <person name="Iwamoto T."/>
            <person name="Nishiuchi Y."/>
            <person name="Nakajima C."/>
            <person name="Starkova D.A."/>
            <person name="Mokrousov I."/>
            <person name="Narvskaya O."/>
            <person name="Yoshida S."/>
            <person name="Arikawa K."/>
            <person name="Nakanishi N."/>
            <person name="Osaki K."/>
            <person name="Nakagawa I."/>
            <person name="Ato M."/>
            <person name="Suzuki Y."/>
            <person name="Maruyama F."/>
        </authorList>
    </citation>
    <scope>NUCLEOTIDE SEQUENCE [LARGE SCALE GENOMIC DNA]</scope>
    <source>
        <strain evidence="1 2">OCU466</strain>
    </source>
</reference>
<evidence type="ECO:0000313" key="1">
    <source>
        <dbReference type="EMBL" id="PBJ39162.1"/>
    </source>
</evidence>
<accession>A0A2A3LDP7</accession>
<protein>
    <submittedName>
        <fullName evidence="1">Uncharacterized protein</fullName>
    </submittedName>
</protein>
<dbReference type="Proteomes" id="UP000218842">
    <property type="component" value="Unassembled WGS sequence"/>
</dbReference>
<sequence>MRVYDPATGKFSDSARLTNHLPSRPVAVHLYTRAGRTHVLGLDFDIKRGDADAVDADLATAAEWITRCGGVVVTDRSPGGRHLWCPLAIGTTAGATEISHLVRLLAARLPTLDITPNTNSTSGCLSAPGTVGKTGGYRQLDGPLSVAIDAFTTRSEPSLLPRLYELLGALAPQPASGTDVAAADLPQPPDVDAYCVDEGPRRRLAPAYVRDDPMHPDITAYAQHGTMATGQRQWDSPSEARMAVITAAIARGHSQASISALVAPGGTWHHGLGAAYTRYKHAAGSALERDFHRALTWLCTNSLQHRRPQHKGKYSQGGNYPTGPRGPAELRRWLAAALAWADAEFKGKRARWTVHAVLQALAWNAHQAGHQINGVWVVGVGGRNLSLATGLLSEDAVWRVLRDIRDKPGAPLILTRPAVGTEADFYALTTPAAITVSDTAIERVRVEPVHDAWSVIGHHLRRVYELVAYHGVTDRADLYAAAAVSASTGDEAVTALQIAGLLVKTGRGTVAAGTTTLADLATAHDTATIREDRIAKFRDERAQWRTYLDERDQAHEDALMEAIARAMPAEDPDADRTFWAAARAHGPPADSDMDTERRAIDLVADLLGARIVATAS</sequence>
<organism evidence="1 2">
    <name type="scientific">Mycobacterium avium subsp. hominissuis</name>
    <dbReference type="NCBI Taxonomy" id="439334"/>
    <lineage>
        <taxon>Bacteria</taxon>
        <taxon>Bacillati</taxon>
        <taxon>Actinomycetota</taxon>
        <taxon>Actinomycetes</taxon>
        <taxon>Mycobacteriales</taxon>
        <taxon>Mycobacteriaceae</taxon>
        <taxon>Mycobacterium</taxon>
        <taxon>Mycobacterium avium complex (MAC)</taxon>
    </lineage>
</organism>
<comment type="caution">
    <text evidence="1">The sequence shown here is derived from an EMBL/GenBank/DDBJ whole genome shotgun (WGS) entry which is preliminary data.</text>
</comment>
<dbReference type="EMBL" id="LBGZ01000029">
    <property type="protein sequence ID" value="PBJ39162.1"/>
    <property type="molecule type" value="Genomic_DNA"/>
</dbReference>
<name>A0A2A3LDP7_MYCAV</name>
<gene>
    <name evidence="1" type="ORF">XV03_03885</name>
</gene>
<dbReference type="AlphaFoldDB" id="A0A2A3LDP7"/>
<proteinExistence type="predicted"/>
<evidence type="ECO:0000313" key="2">
    <source>
        <dbReference type="Proteomes" id="UP000218842"/>
    </source>
</evidence>